<proteinExistence type="inferred from homology"/>
<keyword evidence="3" id="KW-0520">NAD</keyword>
<dbReference type="InterPro" id="IPR036291">
    <property type="entry name" value="NAD(P)-bd_dom_sf"/>
</dbReference>
<evidence type="ECO:0000256" key="2">
    <source>
        <dbReference type="ARBA" id="ARBA00023002"/>
    </source>
</evidence>
<accession>M0LCK8</accession>
<dbReference type="PATRIC" id="fig|1227454.3.peg.3440"/>
<evidence type="ECO:0000313" key="6">
    <source>
        <dbReference type="EMBL" id="EMA30159.1"/>
    </source>
</evidence>
<name>M0LCK8_9EURY</name>
<gene>
    <name evidence="6" type="ORF">C446_16797</name>
</gene>
<evidence type="ECO:0000313" key="7">
    <source>
        <dbReference type="Proteomes" id="UP000011607"/>
    </source>
</evidence>
<sequence length="302" mass="33028">MPISPERAGPTYFRAVGVEDAMTDMQIAITGASGSVGREAIDAFDDRDVSLTLFSHSETEDLETTPIDVAEREPFVDALEGMDVLIHLAANPDPRAEWDALSGPNVEGVYNAYEAAVRNDLERVVFASSNHAVNMDNCVSPIRPESTVGNPDPVRPAGPADPDTYYGVTKVCGEAMGSYYAKRHGIDVVNLRIGWLLTREELRSEVTKRDGAGERFARAMWLSPNDCQRVVEAAATQPLSSTPLTAHGISNNSRRFLSLSETMLELGYRPRDDAEDVLEGDEDGDENGDRESATRPDHLEME</sequence>
<dbReference type="CDD" id="cd08946">
    <property type="entry name" value="SDR_e"/>
    <property type="match status" value="1"/>
</dbReference>
<evidence type="ECO:0000256" key="4">
    <source>
        <dbReference type="SAM" id="MobiDB-lite"/>
    </source>
</evidence>
<dbReference type="PANTHER" id="PTHR43103:SF5">
    <property type="entry name" value="4-EPIMERASE, PUTATIVE (AFU_ORTHOLOGUE AFUA_7G00360)-RELATED"/>
    <property type="match status" value="1"/>
</dbReference>
<keyword evidence="7" id="KW-1185">Reference proteome</keyword>
<reference evidence="6 7" key="1">
    <citation type="journal article" date="2014" name="PLoS Genet.">
        <title>Phylogenetically driven sequencing of extremely halophilic archaea reveals strategies for static and dynamic osmo-response.</title>
        <authorList>
            <person name="Becker E.A."/>
            <person name="Seitzer P.M."/>
            <person name="Tritt A."/>
            <person name="Larsen D."/>
            <person name="Krusor M."/>
            <person name="Yao A.I."/>
            <person name="Wu D."/>
            <person name="Madern D."/>
            <person name="Eisen J.A."/>
            <person name="Darling A.E."/>
            <person name="Facciotti M.T."/>
        </authorList>
    </citation>
    <scope>NUCLEOTIDE SEQUENCE [LARGE SCALE GENOMIC DNA]</scope>
    <source>
        <strain evidence="6 7">JCM 10879</strain>
    </source>
</reference>
<protein>
    <submittedName>
        <fullName evidence="6">NAD-dependent epimerase/dehydratase</fullName>
    </submittedName>
</protein>
<feature type="domain" description="NAD-dependent epimerase/dehydratase" evidence="5">
    <location>
        <begin position="27"/>
        <end position="194"/>
    </location>
</feature>
<feature type="compositionally biased region" description="Acidic residues" evidence="4">
    <location>
        <begin position="273"/>
        <end position="286"/>
    </location>
</feature>
<dbReference type="AlphaFoldDB" id="M0LCK8"/>
<dbReference type="SUPFAM" id="SSF51735">
    <property type="entry name" value="NAD(P)-binding Rossmann-fold domains"/>
    <property type="match status" value="1"/>
</dbReference>
<dbReference type="GO" id="GO:0016491">
    <property type="term" value="F:oxidoreductase activity"/>
    <property type="evidence" value="ECO:0007669"/>
    <property type="project" value="UniProtKB-KW"/>
</dbReference>
<feature type="region of interest" description="Disordered" evidence="4">
    <location>
        <begin position="267"/>
        <end position="302"/>
    </location>
</feature>
<dbReference type="eggNOG" id="arCOG04704">
    <property type="taxonomic scope" value="Archaea"/>
</dbReference>
<dbReference type="Proteomes" id="UP000011607">
    <property type="component" value="Unassembled WGS sequence"/>
</dbReference>
<organism evidence="6 7">
    <name type="scientific">Halobiforma nitratireducens JCM 10879</name>
    <dbReference type="NCBI Taxonomy" id="1227454"/>
    <lineage>
        <taxon>Archaea</taxon>
        <taxon>Methanobacteriati</taxon>
        <taxon>Methanobacteriota</taxon>
        <taxon>Stenosarchaea group</taxon>
        <taxon>Halobacteria</taxon>
        <taxon>Halobacteriales</taxon>
        <taxon>Natrialbaceae</taxon>
        <taxon>Halobiforma</taxon>
    </lineage>
</organism>
<evidence type="ECO:0000256" key="1">
    <source>
        <dbReference type="ARBA" id="ARBA00007637"/>
    </source>
</evidence>
<evidence type="ECO:0000256" key="3">
    <source>
        <dbReference type="ARBA" id="ARBA00023027"/>
    </source>
</evidence>
<evidence type="ECO:0000259" key="5">
    <source>
        <dbReference type="Pfam" id="PF01370"/>
    </source>
</evidence>
<comment type="caution">
    <text evidence="6">The sequence shown here is derived from an EMBL/GenBank/DDBJ whole genome shotgun (WGS) entry which is preliminary data.</text>
</comment>
<feature type="compositionally biased region" description="Basic and acidic residues" evidence="4">
    <location>
        <begin position="287"/>
        <end position="302"/>
    </location>
</feature>
<dbReference type="PANTHER" id="PTHR43103">
    <property type="entry name" value="NUCLEOSIDE-DIPHOSPHATE-SUGAR EPIMERASE"/>
    <property type="match status" value="1"/>
</dbReference>
<dbReference type="InterPro" id="IPR001509">
    <property type="entry name" value="Epimerase_deHydtase"/>
</dbReference>
<dbReference type="STRING" id="1227454.C446_16797"/>
<comment type="similarity">
    <text evidence="1">Belongs to the NAD(P)-dependent epimerase/dehydratase family.</text>
</comment>
<keyword evidence="2" id="KW-0560">Oxidoreductase</keyword>
<dbReference type="Pfam" id="PF01370">
    <property type="entry name" value="Epimerase"/>
    <property type="match status" value="1"/>
</dbReference>
<dbReference type="Gene3D" id="3.40.50.720">
    <property type="entry name" value="NAD(P)-binding Rossmann-like Domain"/>
    <property type="match status" value="1"/>
</dbReference>
<dbReference type="EMBL" id="AOMA01000180">
    <property type="protein sequence ID" value="EMA30159.1"/>
    <property type="molecule type" value="Genomic_DNA"/>
</dbReference>